<sequence length="126" mass="14242">MKKMYIAINSDLNMSPGKVGAQVAHAVYDYLYDKILDTVSCSYETETIAHELIDLKCDLTSFKNNGDTICILKAKEAQLLKFKEKGYLTIVDRGLTEIPKNSITCVNLGIFNEDEIPSTIKRLRLY</sequence>
<protein>
    <recommendedName>
        <fullName evidence="1">peptidyl-tRNA hydrolase</fullName>
        <ecNumber evidence="1">3.1.1.29</ecNumber>
    </recommendedName>
</protein>
<accession>A0A9X8WRT0</accession>
<keyword evidence="2 4" id="KW-0378">Hydrolase</keyword>
<dbReference type="Gene3D" id="3.40.1490.10">
    <property type="entry name" value="Bit1"/>
    <property type="match status" value="1"/>
</dbReference>
<gene>
    <name evidence="4" type="ORF">SAMEA3375112_03346</name>
</gene>
<dbReference type="SUPFAM" id="SSF102462">
    <property type="entry name" value="Peptidyl-tRNA hydrolase II"/>
    <property type="match status" value="1"/>
</dbReference>
<name>A0A9X8WRT0_CLODI</name>
<evidence type="ECO:0000256" key="1">
    <source>
        <dbReference type="ARBA" id="ARBA00013260"/>
    </source>
</evidence>
<proteinExistence type="predicted"/>
<dbReference type="GO" id="GO:0004045">
    <property type="term" value="F:peptidyl-tRNA hydrolase activity"/>
    <property type="evidence" value="ECO:0007669"/>
    <property type="project" value="UniProtKB-EC"/>
</dbReference>
<organism evidence="4 5">
    <name type="scientific">Clostridioides difficile</name>
    <name type="common">Peptoclostridium difficile</name>
    <dbReference type="NCBI Taxonomy" id="1496"/>
    <lineage>
        <taxon>Bacteria</taxon>
        <taxon>Bacillati</taxon>
        <taxon>Bacillota</taxon>
        <taxon>Clostridia</taxon>
        <taxon>Peptostreptococcales</taxon>
        <taxon>Peptostreptococcaceae</taxon>
        <taxon>Clostridioides</taxon>
    </lineage>
</organism>
<evidence type="ECO:0000313" key="5">
    <source>
        <dbReference type="Proteomes" id="UP000189137"/>
    </source>
</evidence>
<dbReference type="EMBL" id="FUPS01000014">
    <property type="protein sequence ID" value="SJS98730.1"/>
    <property type="molecule type" value="Genomic_DNA"/>
</dbReference>
<dbReference type="InterPro" id="IPR023476">
    <property type="entry name" value="Pep_tRNA_hydro_II_dom_sf"/>
</dbReference>
<evidence type="ECO:0000256" key="3">
    <source>
        <dbReference type="ARBA" id="ARBA00048707"/>
    </source>
</evidence>
<dbReference type="AlphaFoldDB" id="A0A9X8WRT0"/>
<dbReference type="RefSeq" id="WP_021402173.1">
    <property type="nucleotide sequence ID" value="NZ_CP149699.1"/>
</dbReference>
<comment type="caution">
    <text evidence="4">The sequence shown here is derived from an EMBL/GenBank/DDBJ whole genome shotgun (WGS) entry which is preliminary data.</text>
</comment>
<dbReference type="Proteomes" id="UP000189137">
    <property type="component" value="Unassembled WGS sequence"/>
</dbReference>
<dbReference type="Pfam" id="PF01981">
    <property type="entry name" value="PTH2"/>
    <property type="match status" value="1"/>
</dbReference>
<dbReference type="EC" id="3.1.1.29" evidence="1"/>
<reference evidence="4 5" key="1">
    <citation type="submission" date="2017-02" db="EMBL/GenBank/DDBJ databases">
        <authorList>
            <consortium name="Pathogen Informatics"/>
        </authorList>
    </citation>
    <scope>NUCLEOTIDE SEQUENCE [LARGE SCALE GENOMIC DNA]</scope>
    <source>
        <strain evidence="4 5">VRECD0157</strain>
    </source>
</reference>
<evidence type="ECO:0000256" key="2">
    <source>
        <dbReference type="ARBA" id="ARBA00022801"/>
    </source>
</evidence>
<comment type="catalytic activity">
    <reaction evidence="3">
        <text>an N-acyl-L-alpha-aminoacyl-tRNA + H2O = an N-acyl-L-amino acid + a tRNA + H(+)</text>
        <dbReference type="Rhea" id="RHEA:54448"/>
        <dbReference type="Rhea" id="RHEA-COMP:10123"/>
        <dbReference type="Rhea" id="RHEA-COMP:13883"/>
        <dbReference type="ChEBI" id="CHEBI:15377"/>
        <dbReference type="ChEBI" id="CHEBI:15378"/>
        <dbReference type="ChEBI" id="CHEBI:59874"/>
        <dbReference type="ChEBI" id="CHEBI:78442"/>
        <dbReference type="ChEBI" id="CHEBI:138191"/>
        <dbReference type="EC" id="3.1.1.29"/>
    </reaction>
</comment>
<evidence type="ECO:0000313" key="4">
    <source>
        <dbReference type="EMBL" id="SJS98730.1"/>
    </source>
</evidence>
<dbReference type="InterPro" id="IPR002833">
    <property type="entry name" value="PTH2"/>
</dbReference>